<evidence type="ECO:0000313" key="3">
    <source>
        <dbReference type="Proteomes" id="UP000287401"/>
    </source>
</evidence>
<accession>A0A430BW60</accession>
<organism evidence="2 3">
    <name type="scientific">Sphingobium yanoikuyae</name>
    <name type="common">Sphingomonas yanoikuyae</name>
    <dbReference type="NCBI Taxonomy" id="13690"/>
    <lineage>
        <taxon>Bacteria</taxon>
        <taxon>Pseudomonadati</taxon>
        <taxon>Pseudomonadota</taxon>
        <taxon>Alphaproteobacteria</taxon>
        <taxon>Sphingomonadales</taxon>
        <taxon>Sphingomonadaceae</taxon>
        <taxon>Sphingobium</taxon>
    </lineage>
</organism>
<evidence type="ECO:0000313" key="2">
    <source>
        <dbReference type="EMBL" id="RSU57008.1"/>
    </source>
</evidence>
<dbReference type="Proteomes" id="UP000287401">
    <property type="component" value="Unassembled WGS sequence"/>
</dbReference>
<dbReference type="AlphaFoldDB" id="A0A430BW60"/>
<reference evidence="2 3" key="1">
    <citation type="submission" date="2018-07" db="EMBL/GenBank/DDBJ databases">
        <title>Genomic and Epidemiologic Investigation of an Indolent Hospital Outbreak.</title>
        <authorList>
            <person name="Johnson R.C."/>
            <person name="Deming C."/>
            <person name="Conlan S."/>
            <person name="Zellmer C.J."/>
            <person name="Michelin A.V."/>
            <person name="Lee-Lin S."/>
            <person name="Thomas P.J."/>
            <person name="Park M."/>
            <person name="Weingarten R.A."/>
            <person name="Less J."/>
            <person name="Dekker J.P."/>
            <person name="Frank K.M."/>
            <person name="Musser K.A."/>
            <person name="Mcquiston J.R."/>
            <person name="Henderson D.K."/>
            <person name="Lau A.F."/>
            <person name="Palmore T.N."/>
            <person name="Segre J.A."/>
        </authorList>
    </citation>
    <scope>NUCLEOTIDE SEQUENCE [LARGE SCALE GENOMIC DNA]</scope>
    <source>
        <strain evidence="2 3">SK-NIH.Env6_1116</strain>
    </source>
</reference>
<sequence length="61" mass="6925">MANVGRYLPVTATVILTEVRIHSALRRMGSAEWIPDQVRDDEDGEGSFWSSAVKGRHRRSR</sequence>
<proteinExistence type="predicted"/>
<feature type="region of interest" description="Disordered" evidence="1">
    <location>
        <begin position="37"/>
        <end position="61"/>
    </location>
</feature>
<protein>
    <submittedName>
        <fullName evidence="2">Uncharacterized protein</fullName>
    </submittedName>
</protein>
<dbReference type="EMBL" id="QRAL01000010">
    <property type="protein sequence ID" value="RSU57008.1"/>
    <property type="molecule type" value="Genomic_DNA"/>
</dbReference>
<gene>
    <name evidence="2" type="ORF">DAH51_11570</name>
</gene>
<evidence type="ECO:0000256" key="1">
    <source>
        <dbReference type="SAM" id="MobiDB-lite"/>
    </source>
</evidence>
<name>A0A430BW60_SPHYA</name>
<comment type="caution">
    <text evidence="2">The sequence shown here is derived from an EMBL/GenBank/DDBJ whole genome shotgun (WGS) entry which is preliminary data.</text>
</comment>